<dbReference type="SUPFAM" id="SSF55103">
    <property type="entry name" value="FAD-linked oxidases, C-terminal domain"/>
    <property type="match status" value="1"/>
</dbReference>
<dbReference type="InterPro" id="IPR012951">
    <property type="entry name" value="BBE"/>
</dbReference>
<dbReference type="PANTHER" id="PTHR42973">
    <property type="entry name" value="BINDING OXIDOREDUCTASE, PUTATIVE (AFU_ORTHOLOGUE AFUA_1G17690)-RELATED"/>
    <property type="match status" value="1"/>
</dbReference>
<evidence type="ECO:0000256" key="4">
    <source>
        <dbReference type="ARBA" id="ARBA00022827"/>
    </source>
</evidence>
<dbReference type="Proteomes" id="UP000317484">
    <property type="component" value="Unassembled WGS sequence"/>
</dbReference>
<dbReference type="PANTHER" id="PTHR42973:SF39">
    <property type="entry name" value="FAD-BINDING PCMH-TYPE DOMAIN-CONTAINING PROTEIN"/>
    <property type="match status" value="1"/>
</dbReference>
<comment type="similarity">
    <text evidence="2">Belongs to the oxygen-dependent FAD-linked oxidoreductase family.</text>
</comment>
<organism evidence="7 8">
    <name type="scientific">Geodermatophilus aquaeductus</name>
    <dbReference type="NCBI Taxonomy" id="1564161"/>
    <lineage>
        <taxon>Bacteria</taxon>
        <taxon>Bacillati</taxon>
        <taxon>Actinomycetota</taxon>
        <taxon>Actinomycetes</taxon>
        <taxon>Geodermatophilales</taxon>
        <taxon>Geodermatophilaceae</taxon>
        <taxon>Geodermatophilus</taxon>
    </lineage>
</organism>
<gene>
    <name evidence="7" type="ORF">SAMN06273567_110106</name>
</gene>
<evidence type="ECO:0000256" key="3">
    <source>
        <dbReference type="ARBA" id="ARBA00022630"/>
    </source>
</evidence>
<evidence type="ECO:0000256" key="1">
    <source>
        <dbReference type="ARBA" id="ARBA00001974"/>
    </source>
</evidence>
<evidence type="ECO:0000256" key="5">
    <source>
        <dbReference type="ARBA" id="ARBA00023002"/>
    </source>
</evidence>
<dbReference type="InterPro" id="IPR016169">
    <property type="entry name" value="FAD-bd_PCMH_sub2"/>
</dbReference>
<dbReference type="Gene3D" id="3.30.465.10">
    <property type="match status" value="1"/>
</dbReference>
<dbReference type="InterPro" id="IPR016167">
    <property type="entry name" value="FAD-bd_PCMH_sub1"/>
</dbReference>
<comment type="cofactor">
    <cofactor evidence="1">
        <name>FAD</name>
        <dbReference type="ChEBI" id="CHEBI:57692"/>
    </cofactor>
</comment>
<dbReference type="RefSeq" id="WP_142460350.1">
    <property type="nucleotide sequence ID" value="NZ_FXTJ01000010.1"/>
</dbReference>
<dbReference type="Pfam" id="PF01565">
    <property type="entry name" value="FAD_binding_4"/>
    <property type="match status" value="1"/>
</dbReference>
<dbReference type="GO" id="GO:0016491">
    <property type="term" value="F:oxidoreductase activity"/>
    <property type="evidence" value="ECO:0007669"/>
    <property type="project" value="UniProtKB-KW"/>
</dbReference>
<keyword evidence="8" id="KW-1185">Reference proteome</keyword>
<evidence type="ECO:0000259" key="6">
    <source>
        <dbReference type="PROSITE" id="PS51387"/>
    </source>
</evidence>
<dbReference type="SUPFAM" id="SSF56176">
    <property type="entry name" value="FAD-binding/transporter-associated domain-like"/>
    <property type="match status" value="1"/>
</dbReference>
<dbReference type="InterPro" id="IPR006094">
    <property type="entry name" value="Oxid_FAD_bind_N"/>
</dbReference>
<sequence>MGITGADRGPATLREDAVTALRAGFTGQLVRPGDDGYERARRVWNGDVDRRPALVARCADVADVRRAIGFAVEQELVLSVRGGGHSAPGYGTNDGGLVLDLSSFTELTVDPAARTVRAGGGVRWRELDAATQAAGLATTGGTVSNTGVAGLTLGGGVGWLMGRYGLAVDNLLSAEVVTADGELHVVDRDREPDLFWALRGGCGNFGVVTTLQFRLYPVGPVLGGMVVHPLDRAAEVLRFYRDLCPTLPDEAEAYCALLTDPQAGVPVLALLLGYNGPLEEGEEVLRPAREFGSPLADLVGPTPYVARQSMLDEPNAVEGLHRYWRSAFTETLDDDLLDVVVDMAAGFTSPLSAVLFFYVHGAATRVPVGDTAFAARRTQWDVDVIGQWTEVSESARHVEWLRASWARAEAHLQGSAYVNHIAADDAPEKVRASFGPNLDRLRRIKGRYDPANLFRLNPNITPVAPQPRPPAD</sequence>
<accession>A0A521FL60</accession>
<dbReference type="InterPro" id="IPR016166">
    <property type="entry name" value="FAD-bd_PCMH"/>
</dbReference>
<dbReference type="Pfam" id="PF08031">
    <property type="entry name" value="BBE"/>
    <property type="match status" value="1"/>
</dbReference>
<keyword evidence="3" id="KW-0285">Flavoprotein</keyword>
<proteinExistence type="inferred from homology"/>
<reference evidence="7 8" key="1">
    <citation type="submission" date="2017-05" db="EMBL/GenBank/DDBJ databases">
        <authorList>
            <person name="Varghese N."/>
            <person name="Submissions S."/>
        </authorList>
    </citation>
    <scope>NUCLEOTIDE SEQUENCE [LARGE SCALE GENOMIC DNA]</scope>
    <source>
        <strain evidence="7 8">DSM 46834</strain>
    </source>
</reference>
<dbReference type="Gene3D" id="3.40.462.20">
    <property type="match status" value="1"/>
</dbReference>
<evidence type="ECO:0000313" key="7">
    <source>
        <dbReference type="EMBL" id="SMO96859.1"/>
    </source>
</evidence>
<dbReference type="AlphaFoldDB" id="A0A521FL60"/>
<protein>
    <submittedName>
        <fullName evidence="7">FAD/FMN-containing dehydrogenase</fullName>
    </submittedName>
</protein>
<dbReference type="InterPro" id="IPR016164">
    <property type="entry name" value="FAD-linked_Oxase-like_C"/>
</dbReference>
<dbReference type="PROSITE" id="PS00862">
    <property type="entry name" value="OX2_COVAL_FAD"/>
    <property type="match status" value="1"/>
</dbReference>
<dbReference type="Gene3D" id="3.30.43.10">
    <property type="entry name" value="Uridine Diphospho-n-acetylenolpyruvylglucosamine Reductase, domain 2"/>
    <property type="match status" value="1"/>
</dbReference>
<feature type="domain" description="FAD-binding PCMH-type" evidence="6">
    <location>
        <begin position="48"/>
        <end position="218"/>
    </location>
</feature>
<dbReference type="InterPro" id="IPR050416">
    <property type="entry name" value="FAD-linked_Oxidoreductase"/>
</dbReference>
<evidence type="ECO:0000256" key="2">
    <source>
        <dbReference type="ARBA" id="ARBA00005466"/>
    </source>
</evidence>
<dbReference type="PROSITE" id="PS51387">
    <property type="entry name" value="FAD_PCMH"/>
    <property type="match status" value="1"/>
</dbReference>
<name>A0A521FL60_9ACTN</name>
<dbReference type="InterPro" id="IPR036318">
    <property type="entry name" value="FAD-bd_PCMH-like_sf"/>
</dbReference>
<evidence type="ECO:0000313" key="8">
    <source>
        <dbReference type="Proteomes" id="UP000317484"/>
    </source>
</evidence>
<dbReference type="InterPro" id="IPR006093">
    <property type="entry name" value="Oxy_OxRdtase_FAD_BS"/>
</dbReference>
<keyword evidence="5" id="KW-0560">Oxidoreductase</keyword>
<dbReference type="GO" id="GO:0071949">
    <property type="term" value="F:FAD binding"/>
    <property type="evidence" value="ECO:0007669"/>
    <property type="project" value="InterPro"/>
</dbReference>
<keyword evidence="4" id="KW-0274">FAD</keyword>
<dbReference type="EMBL" id="FXTJ01000010">
    <property type="protein sequence ID" value="SMO96859.1"/>
    <property type="molecule type" value="Genomic_DNA"/>
</dbReference>